<dbReference type="EMBL" id="UATH01000001">
    <property type="protein sequence ID" value="SPY08417.1"/>
    <property type="molecule type" value="Genomic_DNA"/>
</dbReference>
<proteinExistence type="predicted"/>
<dbReference type="PROSITE" id="PS50943">
    <property type="entry name" value="HTH_CROC1"/>
    <property type="match status" value="1"/>
</dbReference>
<evidence type="ECO:0000259" key="1">
    <source>
        <dbReference type="PROSITE" id="PS50943"/>
    </source>
</evidence>
<dbReference type="GO" id="GO:0003677">
    <property type="term" value="F:DNA binding"/>
    <property type="evidence" value="ECO:0007669"/>
    <property type="project" value="InterPro"/>
</dbReference>
<organism evidence="2 3">
    <name type="scientific">Oligella urethralis</name>
    <dbReference type="NCBI Taxonomy" id="90245"/>
    <lineage>
        <taxon>Bacteria</taxon>
        <taxon>Pseudomonadati</taxon>
        <taxon>Pseudomonadota</taxon>
        <taxon>Betaproteobacteria</taxon>
        <taxon>Burkholderiales</taxon>
        <taxon>Alcaligenaceae</taxon>
        <taxon>Oligella</taxon>
    </lineage>
</organism>
<dbReference type="Proteomes" id="UP000250242">
    <property type="component" value="Unassembled WGS sequence"/>
</dbReference>
<dbReference type="Pfam" id="PF01381">
    <property type="entry name" value="HTH_3"/>
    <property type="match status" value="1"/>
</dbReference>
<dbReference type="InterPro" id="IPR010982">
    <property type="entry name" value="Lambda_DNA-bd_dom_sf"/>
</dbReference>
<accession>A0A2X1UMV4</accession>
<dbReference type="AlphaFoldDB" id="A0A2X1UMV4"/>
<reference evidence="2 3" key="1">
    <citation type="submission" date="2018-06" db="EMBL/GenBank/DDBJ databases">
        <authorList>
            <consortium name="Pathogen Informatics"/>
            <person name="Doyle S."/>
        </authorList>
    </citation>
    <scope>NUCLEOTIDE SEQUENCE [LARGE SCALE GENOMIC DNA]</scope>
    <source>
        <strain evidence="2 3">NCTC11009</strain>
    </source>
</reference>
<dbReference type="InterPro" id="IPR001387">
    <property type="entry name" value="Cro/C1-type_HTH"/>
</dbReference>
<sequence>MYYLAMDTLSNRIKLKLEERGFKQVDLANATGVSTAAVNKWITGNTKNLKSENLIAISKFLDVSIQWLVTGKDNPIPIWPFKKVSTEDLNSLPPDALQDIEDFVLFKLSRLKSKD</sequence>
<name>A0A2X1UMV4_9BURK</name>
<feature type="domain" description="HTH cro/C1-type" evidence="1">
    <location>
        <begin position="13"/>
        <end position="68"/>
    </location>
</feature>
<evidence type="ECO:0000313" key="3">
    <source>
        <dbReference type="Proteomes" id="UP000250242"/>
    </source>
</evidence>
<dbReference type="Gene3D" id="1.10.260.40">
    <property type="entry name" value="lambda repressor-like DNA-binding domains"/>
    <property type="match status" value="1"/>
</dbReference>
<dbReference type="SUPFAM" id="SSF47413">
    <property type="entry name" value="lambda repressor-like DNA-binding domains"/>
    <property type="match status" value="1"/>
</dbReference>
<evidence type="ECO:0000313" key="2">
    <source>
        <dbReference type="EMBL" id="SPY08417.1"/>
    </source>
</evidence>
<dbReference type="SMART" id="SM00530">
    <property type="entry name" value="HTH_XRE"/>
    <property type="match status" value="1"/>
</dbReference>
<dbReference type="RefSeq" id="WP_113062653.1">
    <property type="nucleotide sequence ID" value="NZ_UATH01000001.1"/>
</dbReference>
<dbReference type="CDD" id="cd00093">
    <property type="entry name" value="HTH_XRE"/>
    <property type="match status" value="1"/>
</dbReference>
<gene>
    <name evidence="2" type="ORF">NCTC11009_01643</name>
</gene>
<protein>
    <submittedName>
        <fullName evidence="2">Transcriptional repressor DicA</fullName>
    </submittedName>
</protein>